<organism evidence="4 5">
    <name type="scientific">Lyophyllum shimeji</name>
    <name type="common">Hon-shimeji</name>
    <name type="synonym">Tricholoma shimeji</name>
    <dbReference type="NCBI Taxonomy" id="47721"/>
    <lineage>
        <taxon>Eukaryota</taxon>
        <taxon>Fungi</taxon>
        <taxon>Dikarya</taxon>
        <taxon>Basidiomycota</taxon>
        <taxon>Agaricomycotina</taxon>
        <taxon>Agaricomycetes</taxon>
        <taxon>Agaricomycetidae</taxon>
        <taxon>Agaricales</taxon>
        <taxon>Tricholomatineae</taxon>
        <taxon>Lyophyllaceae</taxon>
        <taxon>Lyophyllum</taxon>
    </lineage>
</organism>
<proteinExistence type="inferred from homology"/>
<comment type="caution">
    <text evidence="4">The sequence shown here is derived from an EMBL/GenBank/DDBJ whole genome shotgun (WGS) entry which is preliminary data.</text>
</comment>
<dbReference type="Gene3D" id="3.40.50.720">
    <property type="entry name" value="NAD(P)-binding Rossmann-like Domain"/>
    <property type="match status" value="1"/>
</dbReference>
<dbReference type="InterPro" id="IPR050425">
    <property type="entry name" value="NAD(P)_dehydrat-like"/>
</dbReference>
<dbReference type="Proteomes" id="UP001063166">
    <property type="component" value="Unassembled WGS sequence"/>
</dbReference>
<dbReference type="InterPro" id="IPR001509">
    <property type="entry name" value="Epimerase_deHydtase"/>
</dbReference>
<accession>A0A9P3UUE7</accession>
<reference evidence="4" key="1">
    <citation type="submission" date="2022-07" db="EMBL/GenBank/DDBJ databases">
        <title>The genome of Lyophyllum shimeji provides insight into the initial evolution of ectomycorrhizal fungal genome.</title>
        <authorList>
            <person name="Kobayashi Y."/>
            <person name="Shibata T."/>
            <person name="Hirakawa H."/>
            <person name="Shigenobu S."/>
            <person name="Nishiyama T."/>
            <person name="Yamada A."/>
            <person name="Hasebe M."/>
            <person name="Kawaguchi M."/>
        </authorList>
    </citation>
    <scope>NUCLEOTIDE SEQUENCE</scope>
    <source>
        <strain evidence="4">AT787</strain>
    </source>
</reference>
<dbReference type="OrthoDB" id="2735536at2759"/>
<comment type="similarity">
    <text evidence="2">Belongs to the NAD(P)-dependent epimerase/dehydratase family. Dihydroflavonol-4-reductase subfamily.</text>
</comment>
<dbReference type="AlphaFoldDB" id="A0A9P3UUE7"/>
<dbReference type="PANTHER" id="PTHR10366">
    <property type="entry name" value="NAD DEPENDENT EPIMERASE/DEHYDRATASE"/>
    <property type="match status" value="1"/>
</dbReference>
<dbReference type="SUPFAM" id="SSF51735">
    <property type="entry name" value="NAD(P)-binding Rossmann-fold domains"/>
    <property type="match status" value="1"/>
</dbReference>
<name>A0A9P3UUE7_LYOSH</name>
<dbReference type="Pfam" id="PF01370">
    <property type="entry name" value="Epimerase"/>
    <property type="match status" value="1"/>
</dbReference>
<dbReference type="PANTHER" id="PTHR10366:SF564">
    <property type="entry name" value="STEROL-4-ALPHA-CARBOXYLATE 3-DEHYDROGENASE, DECARBOXYLATING"/>
    <property type="match status" value="1"/>
</dbReference>
<evidence type="ECO:0000256" key="1">
    <source>
        <dbReference type="ARBA" id="ARBA00023002"/>
    </source>
</evidence>
<evidence type="ECO:0000259" key="3">
    <source>
        <dbReference type="Pfam" id="PF01370"/>
    </source>
</evidence>
<gene>
    <name evidence="4" type="ORF">LshimejAT787_2400060</name>
</gene>
<dbReference type="EMBL" id="BRPK01000024">
    <property type="protein sequence ID" value="GLB45548.1"/>
    <property type="molecule type" value="Genomic_DNA"/>
</dbReference>
<sequence>MPRVLITGANGFIGANMVLHFIAAGFQVRGTVSGGKIDNFRKVVADKYPSLEAVQVDDFVKGDLTDAMKDVDAVIHVASPLPFGGAGPKDNLNTVVEGYVNVLRQAVKNGISKVVITGSWGSALDPTLKQAFEGLILTEKDWGSVTDEEFLAGNHDLMWTYLAARTLAERAAWDFAAKEPALDLAIINCPMIFGPHAPGFPPPEAGPTALTSTVHIYTLLKGAIPPPLPSLFCDVRDVARAHLAALSVPKAESNVQDKRFLICAGFMFWKDAVKYLHHAHPELKTRLPPLDAEFAPFPGPLTTIDATRAKEKLGMVDYVDWKQTLEATVAGLLEAGKAWGANAAVLSTGDDAVMKAYISRQK</sequence>
<keyword evidence="5" id="KW-1185">Reference proteome</keyword>
<dbReference type="GO" id="GO:0016616">
    <property type="term" value="F:oxidoreductase activity, acting on the CH-OH group of donors, NAD or NADP as acceptor"/>
    <property type="evidence" value="ECO:0007669"/>
    <property type="project" value="TreeGrafter"/>
</dbReference>
<feature type="domain" description="NAD-dependent epimerase/dehydratase" evidence="3">
    <location>
        <begin position="4"/>
        <end position="251"/>
    </location>
</feature>
<protein>
    <submittedName>
        <fullName evidence="4">NAD(P)H-binding</fullName>
    </submittedName>
</protein>
<evidence type="ECO:0000313" key="5">
    <source>
        <dbReference type="Proteomes" id="UP001063166"/>
    </source>
</evidence>
<dbReference type="InterPro" id="IPR036291">
    <property type="entry name" value="NAD(P)-bd_dom_sf"/>
</dbReference>
<evidence type="ECO:0000256" key="2">
    <source>
        <dbReference type="ARBA" id="ARBA00023445"/>
    </source>
</evidence>
<keyword evidence="1" id="KW-0560">Oxidoreductase</keyword>
<evidence type="ECO:0000313" key="4">
    <source>
        <dbReference type="EMBL" id="GLB45548.1"/>
    </source>
</evidence>